<reference evidence="1" key="1">
    <citation type="submission" date="2021-02" db="EMBL/GenBank/DDBJ databases">
        <authorList>
            <person name="Nowell W R."/>
        </authorList>
    </citation>
    <scope>NUCLEOTIDE SEQUENCE</scope>
</reference>
<evidence type="ECO:0000313" key="1">
    <source>
        <dbReference type="EMBL" id="CAF3340879.1"/>
    </source>
</evidence>
<dbReference type="Proteomes" id="UP000663865">
    <property type="component" value="Unassembled WGS sequence"/>
</dbReference>
<gene>
    <name evidence="1" type="ORF">KIK155_LOCUS2699</name>
</gene>
<sequence length="561" mass="66120">MHGAISDIFEYIRSIELFRYCHGLNKRVDNLILVHIQSFGLDFRLASKQYFDIVSQTHLQVIKRQIFSLSLSNDDGEWVQIHLFRSCEWNLKKFSYPRSLSLDHIHFDKTRSDILSECFHLINLKLTRFYFRCAQEKILRFMNYIWSLPKLQYFYLSANSHKRLAFPTPINCSSSIAYLSIREHRWFVQYHINTTDYDQIGYIYTLPYSFTDLDISLPIKVKSTCPNSEYYGTYDRVQHLTYFTHINHLSIKLPACLKTLSIIKRAYRLKSMEISRPKNMSNEATQLEIQTLLDHIQHNLYSFKFNSWSKEQYDDSSLSEKIMPIVMRSPSIRRVNLLGCDTWFTGEQFFKLNCSPLVTHCQLLLIKIKQRKTIRAIINVMPNLRALVEHLRHGEVTARVERLARVINDRGLGNDDAGHIVACSLGGKMIDINLLPQNKHLNRGLQGNYLLWRELERCMHFWVNSLPEECNPRLSYQMLLRYGDEENPHRPDKFEYNIQFELDDEESDATENEDTDQIRDGRHLFNVATVVLECPIEEASKLEPRIKSEIAFMSKKVKRHA</sequence>
<evidence type="ECO:0000313" key="2">
    <source>
        <dbReference type="Proteomes" id="UP000663865"/>
    </source>
</evidence>
<organism evidence="1 2">
    <name type="scientific">Rotaria socialis</name>
    <dbReference type="NCBI Taxonomy" id="392032"/>
    <lineage>
        <taxon>Eukaryota</taxon>
        <taxon>Metazoa</taxon>
        <taxon>Spiralia</taxon>
        <taxon>Gnathifera</taxon>
        <taxon>Rotifera</taxon>
        <taxon>Eurotatoria</taxon>
        <taxon>Bdelloidea</taxon>
        <taxon>Philodinida</taxon>
        <taxon>Philodinidae</taxon>
        <taxon>Rotaria</taxon>
    </lineage>
</organism>
<name>A0A817VE35_9BILA</name>
<comment type="caution">
    <text evidence="1">The sequence shown here is derived from an EMBL/GenBank/DDBJ whole genome shotgun (WGS) entry which is preliminary data.</text>
</comment>
<dbReference type="SUPFAM" id="SSF52047">
    <property type="entry name" value="RNI-like"/>
    <property type="match status" value="1"/>
</dbReference>
<accession>A0A817VE35</accession>
<protein>
    <submittedName>
        <fullName evidence="1">Uncharacterized protein</fullName>
    </submittedName>
</protein>
<dbReference type="EMBL" id="CAJNYV010000067">
    <property type="protein sequence ID" value="CAF3340879.1"/>
    <property type="molecule type" value="Genomic_DNA"/>
</dbReference>
<proteinExistence type="predicted"/>
<dbReference type="AlphaFoldDB" id="A0A817VE35"/>